<organism evidence="2 3">
    <name type="scientific">Lasiosphaeria hispida</name>
    <dbReference type="NCBI Taxonomy" id="260671"/>
    <lineage>
        <taxon>Eukaryota</taxon>
        <taxon>Fungi</taxon>
        <taxon>Dikarya</taxon>
        <taxon>Ascomycota</taxon>
        <taxon>Pezizomycotina</taxon>
        <taxon>Sordariomycetes</taxon>
        <taxon>Sordariomycetidae</taxon>
        <taxon>Sordariales</taxon>
        <taxon>Lasiosphaeriaceae</taxon>
        <taxon>Lasiosphaeria</taxon>
    </lineage>
</organism>
<keyword evidence="3" id="KW-1185">Reference proteome</keyword>
<evidence type="ECO:0000313" key="2">
    <source>
        <dbReference type="EMBL" id="KAK3359520.1"/>
    </source>
</evidence>
<gene>
    <name evidence="2" type="ORF">B0T25DRAFT_577628</name>
</gene>
<keyword evidence="1" id="KW-0732">Signal</keyword>
<dbReference type="Proteomes" id="UP001275084">
    <property type="component" value="Unassembled WGS sequence"/>
</dbReference>
<comment type="caution">
    <text evidence="2">The sequence shown here is derived from an EMBL/GenBank/DDBJ whole genome shotgun (WGS) entry which is preliminary data.</text>
</comment>
<dbReference type="EMBL" id="JAUIQD010000002">
    <property type="protein sequence ID" value="KAK3359520.1"/>
    <property type="molecule type" value="Genomic_DNA"/>
</dbReference>
<sequence>MHCAFLLDFLALAAFFGGPAGGLPAGPDLPPIPASKDLPDCGKKSESVSFTWTIESFTLHTLSLTGQQQTTSVDVKFSLLNPADGSRAICGAKGTNTSCKAHESQSADDAPSFTFNQETGELLVAQNWICSNTVGKPNHYQGKGRLNVLPANLVCINTTNNWTSSDSNTSYSEIDTKCELPASHNITLIPYLLKGWAERPGHRPGEVIWVWYTIPSHP</sequence>
<feature type="chain" id="PRO_5042532404" description="AA1-like domain-containing protein" evidence="1">
    <location>
        <begin position="23"/>
        <end position="218"/>
    </location>
</feature>
<reference evidence="2" key="1">
    <citation type="journal article" date="2023" name="Mol. Phylogenet. Evol.">
        <title>Genome-scale phylogeny and comparative genomics of the fungal order Sordariales.</title>
        <authorList>
            <person name="Hensen N."/>
            <person name="Bonometti L."/>
            <person name="Westerberg I."/>
            <person name="Brannstrom I.O."/>
            <person name="Guillou S."/>
            <person name="Cros-Aarteil S."/>
            <person name="Calhoun S."/>
            <person name="Haridas S."/>
            <person name="Kuo A."/>
            <person name="Mondo S."/>
            <person name="Pangilinan J."/>
            <person name="Riley R."/>
            <person name="LaButti K."/>
            <person name="Andreopoulos B."/>
            <person name="Lipzen A."/>
            <person name="Chen C."/>
            <person name="Yan M."/>
            <person name="Daum C."/>
            <person name="Ng V."/>
            <person name="Clum A."/>
            <person name="Steindorff A."/>
            <person name="Ohm R.A."/>
            <person name="Martin F."/>
            <person name="Silar P."/>
            <person name="Natvig D.O."/>
            <person name="Lalanne C."/>
            <person name="Gautier V."/>
            <person name="Ament-Velasquez S.L."/>
            <person name="Kruys A."/>
            <person name="Hutchinson M.I."/>
            <person name="Powell A.J."/>
            <person name="Barry K."/>
            <person name="Miller A.N."/>
            <person name="Grigoriev I.V."/>
            <person name="Debuchy R."/>
            <person name="Gladieux P."/>
            <person name="Hiltunen Thoren M."/>
            <person name="Johannesson H."/>
        </authorList>
    </citation>
    <scope>NUCLEOTIDE SEQUENCE</scope>
    <source>
        <strain evidence="2">CBS 955.72</strain>
    </source>
</reference>
<protein>
    <recommendedName>
        <fullName evidence="4">AA1-like domain-containing protein</fullName>
    </recommendedName>
</protein>
<name>A0AAJ0HQE9_9PEZI</name>
<feature type="signal peptide" evidence="1">
    <location>
        <begin position="1"/>
        <end position="22"/>
    </location>
</feature>
<evidence type="ECO:0000256" key="1">
    <source>
        <dbReference type="SAM" id="SignalP"/>
    </source>
</evidence>
<proteinExistence type="predicted"/>
<evidence type="ECO:0008006" key="4">
    <source>
        <dbReference type="Google" id="ProtNLM"/>
    </source>
</evidence>
<accession>A0AAJ0HQE9</accession>
<reference evidence="2" key="2">
    <citation type="submission" date="2023-06" db="EMBL/GenBank/DDBJ databases">
        <authorList>
            <consortium name="Lawrence Berkeley National Laboratory"/>
            <person name="Haridas S."/>
            <person name="Hensen N."/>
            <person name="Bonometti L."/>
            <person name="Westerberg I."/>
            <person name="Brannstrom I.O."/>
            <person name="Guillou S."/>
            <person name="Cros-Aarteil S."/>
            <person name="Calhoun S."/>
            <person name="Kuo A."/>
            <person name="Mondo S."/>
            <person name="Pangilinan J."/>
            <person name="Riley R."/>
            <person name="Labutti K."/>
            <person name="Andreopoulos B."/>
            <person name="Lipzen A."/>
            <person name="Chen C."/>
            <person name="Yanf M."/>
            <person name="Daum C."/>
            <person name="Ng V."/>
            <person name="Clum A."/>
            <person name="Steindorff A."/>
            <person name="Ohm R."/>
            <person name="Martin F."/>
            <person name="Silar P."/>
            <person name="Natvig D."/>
            <person name="Lalanne C."/>
            <person name="Gautier V."/>
            <person name="Ament-Velasquez S.L."/>
            <person name="Kruys A."/>
            <person name="Hutchinson M.I."/>
            <person name="Powell A.J."/>
            <person name="Barry K."/>
            <person name="Miller A.N."/>
            <person name="Grigoriev I.V."/>
            <person name="Debuchy R."/>
            <person name="Gladieux P."/>
            <person name="Thoren M.H."/>
            <person name="Johannesson H."/>
        </authorList>
    </citation>
    <scope>NUCLEOTIDE SEQUENCE</scope>
    <source>
        <strain evidence="2">CBS 955.72</strain>
    </source>
</reference>
<evidence type="ECO:0000313" key="3">
    <source>
        <dbReference type="Proteomes" id="UP001275084"/>
    </source>
</evidence>
<dbReference type="AlphaFoldDB" id="A0AAJ0HQE9"/>